<reference evidence="11" key="1">
    <citation type="journal article" date="2019" name="Int. J. Syst. Evol. Microbiol.">
        <title>The Global Catalogue of Microorganisms (GCM) 10K type strain sequencing project: providing services to taxonomists for standard genome sequencing and annotation.</title>
        <authorList>
            <consortium name="The Broad Institute Genomics Platform"/>
            <consortium name="The Broad Institute Genome Sequencing Center for Infectious Disease"/>
            <person name="Wu L."/>
            <person name="Ma J."/>
        </authorList>
    </citation>
    <scope>NUCLEOTIDE SEQUENCE [LARGE SCALE GENOMIC DNA]</scope>
    <source>
        <strain evidence="11">ICMP 257</strain>
    </source>
</reference>
<keyword evidence="8" id="KW-0472">Membrane</keyword>
<keyword evidence="6" id="KW-0067">ATP-binding</keyword>
<evidence type="ECO:0000256" key="6">
    <source>
        <dbReference type="ARBA" id="ARBA00022840"/>
    </source>
</evidence>
<dbReference type="GO" id="GO:0004674">
    <property type="term" value="F:protein serine/threonine kinase activity"/>
    <property type="evidence" value="ECO:0007669"/>
    <property type="project" value="UniProtKB-EC"/>
</dbReference>
<keyword evidence="8" id="KW-0812">Transmembrane</keyword>
<comment type="caution">
    <text evidence="10">The sequence shown here is derived from an EMBL/GenBank/DDBJ whole genome shotgun (WGS) entry which is preliminary data.</text>
</comment>
<keyword evidence="3 10" id="KW-0808">Transferase</keyword>
<dbReference type="Gene3D" id="3.30.200.20">
    <property type="entry name" value="Phosphorylase Kinase, domain 1"/>
    <property type="match status" value="1"/>
</dbReference>
<feature type="domain" description="Protein kinase" evidence="9">
    <location>
        <begin position="15"/>
        <end position="272"/>
    </location>
</feature>
<accession>A0ABV9VA82</accession>
<evidence type="ECO:0000256" key="8">
    <source>
        <dbReference type="SAM" id="Phobius"/>
    </source>
</evidence>
<dbReference type="EMBL" id="JBHSJE010000005">
    <property type="protein sequence ID" value="MFC4980847.1"/>
    <property type="molecule type" value="Genomic_DNA"/>
</dbReference>
<dbReference type="PROSITE" id="PS00108">
    <property type="entry name" value="PROTEIN_KINASE_ST"/>
    <property type="match status" value="1"/>
</dbReference>
<feature type="region of interest" description="Disordered" evidence="7">
    <location>
        <begin position="355"/>
        <end position="397"/>
    </location>
</feature>
<organism evidence="10 11">
    <name type="scientific">Streptomyces atroolivaceus</name>
    <dbReference type="NCBI Taxonomy" id="66869"/>
    <lineage>
        <taxon>Bacteria</taxon>
        <taxon>Bacillati</taxon>
        <taxon>Actinomycetota</taxon>
        <taxon>Actinomycetes</taxon>
        <taxon>Kitasatosporales</taxon>
        <taxon>Streptomycetaceae</taxon>
        <taxon>Streptomyces</taxon>
    </lineage>
</organism>
<evidence type="ECO:0000256" key="1">
    <source>
        <dbReference type="ARBA" id="ARBA00012513"/>
    </source>
</evidence>
<sequence length="397" mass="40651">MSEVPDTGRVVADRYRLLDPLGEGTASIVWRARDEVLGREVAVKEVRPPAALPAADAQWLHSRLEREAWAAARVSHRNVVAVHDVVTEDSRPWIVMELIRGLALSDVLDADGTLPPRRAARIGAEVLTALRGGHGAGLLHRDVKPGNVLMANDGRVMLKDFGLTTPEGSSALTVAGEAIGSPEYLAPERVLGRTPGPESDLWSLGVLLYTATEGRSPFGRRTPADTLRAVVEEELPPLRRAGVLTPVVEGLLRKDPAERLTSGEAERRLRILAAGGTGAALGGPAGPQLKPPTDDTGATAGEAGAGEAGAGEAGAATGPPEPVGRTKRTGVLVAVGAILALLIAGGLAWALSDDDDTDRGGGGKASAGTSASAPAAGPAEATPGATGHRPVDVVGPA</sequence>
<dbReference type="PROSITE" id="PS50011">
    <property type="entry name" value="PROTEIN_KINASE_DOM"/>
    <property type="match status" value="1"/>
</dbReference>
<keyword evidence="4" id="KW-0547">Nucleotide-binding</keyword>
<dbReference type="InterPro" id="IPR000719">
    <property type="entry name" value="Prot_kinase_dom"/>
</dbReference>
<keyword evidence="5 10" id="KW-0418">Kinase</keyword>
<evidence type="ECO:0000256" key="4">
    <source>
        <dbReference type="ARBA" id="ARBA00022741"/>
    </source>
</evidence>
<dbReference type="InterPro" id="IPR011009">
    <property type="entry name" value="Kinase-like_dom_sf"/>
</dbReference>
<keyword evidence="11" id="KW-1185">Reference proteome</keyword>
<evidence type="ECO:0000256" key="7">
    <source>
        <dbReference type="SAM" id="MobiDB-lite"/>
    </source>
</evidence>
<feature type="transmembrane region" description="Helical" evidence="8">
    <location>
        <begin position="331"/>
        <end position="351"/>
    </location>
</feature>
<proteinExistence type="predicted"/>
<dbReference type="SUPFAM" id="SSF56112">
    <property type="entry name" value="Protein kinase-like (PK-like)"/>
    <property type="match status" value="1"/>
</dbReference>
<evidence type="ECO:0000259" key="9">
    <source>
        <dbReference type="PROSITE" id="PS50011"/>
    </source>
</evidence>
<evidence type="ECO:0000313" key="10">
    <source>
        <dbReference type="EMBL" id="MFC4980847.1"/>
    </source>
</evidence>
<evidence type="ECO:0000256" key="2">
    <source>
        <dbReference type="ARBA" id="ARBA00022527"/>
    </source>
</evidence>
<dbReference type="PANTHER" id="PTHR43289">
    <property type="entry name" value="MITOGEN-ACTIVATED PROTEIN KINASE KINASE KINASE 20-RELATED"/>
    <property type="match status" value="1"/>
</dbReference>
<evidence type="ECO:0000313" key="11">
    <source>
        <dbReference type="Proteomes" id="UP001595908"/>
    </source>
</evidence>
<dbReference type="InterPro" id="IPR008271">
    <property type="entry name" value="Ser/Thr_kinase_AS"/>
</dbReference>
<name>A0ABV9VA82_STRAZ</name>
<protein>
    <recommendedName>
        <fullName evidence="1">non-specific serine/threonine protein kinase</fullName>
        <ecNumber evidence="1">2.7.11.1</ecNumber>
    </recommendedName>
</protein>
<dbReference type="Gene3D" id="1.10.510.10">
    <property type="entry name" value="Transferase(Phosphotransferase) domain 1"/>
    <property type="match status" value="1"/>
</dbReference>
<feature type="compositionally biased region" description="Gly residues" evidence="7">
    <location>
        <begin position="303"/>
        <end position="312"/>
    </location>
</feature>
<dbReference type="Pfam" id="PF00069">
    <property type="entry name" value="Pkinase"/>
    <property type="match status" value="1"/>
</dbReference>
<feature type="compositionally biased region" description="Low complexity" evidence="7">
    <location>
        <begin position="366"/>
        <end position="387"/>
    </location>
</feature>
<dbReference type="SMART" id="SM00220">
    <property type="entry name" value="S_TKc"/>
    <property type="match status" value="1"/>
</dbReference>
<dbReference type="PANTHER" id="PTHR43289:SF6">
    <property type="entry name" value="SERINE_THREONINE-PROTEIN KINASE NEKL-3"/>
    <property type="match status" value="1"/>
</dbReference>
<feature type="region of interest" description="Disordered" evidence="7">
    <location>
        <begin position="277"/>
        <end position="324"/>
    </location>
</feature>
<evidence type="ECO:0000256" key="3">
    <source>
        <dbReference type="ARBA" id="ARBA00022679"/>
    </source>
</evidence>
<evidence type="ECO:0000256" key="5">
    <source>
        <dbReference type="ARBA" id="ARBA00022777"/>
    </source>
</evidence>
<gene>
    <name evidence="10" type="ORF">ACFPL4_21245</name>
</gene>
<dbReference type="EC" id="2.7.11.1" evidence="1"/>
<dbReference type="CDD" id="cd14014">
    <property type="entry name" value="STKc_PknB_like"/>
    <property type="match status" value="1"/>
</dbReference>
<keyword evidence="8" id="KW-1133">Transmembrane helix</keyword>
<dbReference type="Proteomes" id="UP001595908">
    <property type="component" value="Unassembled WGS sequence"/>
</dbReference>
<keyword evidence="2" id="KW-0723">Serine/threonine-protein kinase</keyword>